<evidence type="ECO:0000313" key="1">
    <source>
        <dbReference type="EMBL" id="KAI4346752.1"/>
    </source>
</evidence>
<accession>A0ACB9PD76</accession>
<reference evidence="1 2" key="1">
    <citation type="journal article" date="2022" name="DNA Res.">
        <title>Chromosomal-level genome assembly of the orchid tree Bauhinia variegata (Leguminosae; Cercidoideae) supports the allotetraploid origin hypothesis of Bauhinia.</title>
        <authorList>
            <person name="Zhong Y."/>
            <person name="Chen Y."/>
            <person name="Zheng D."/>
            <person name="Pang J."/>
            <person name="Liu Y."/>
            <person name="Luo S."/>
            <person name="Meng S."/>
            <person name="Qian L."/>
            <person name="Wei D."/>
            <person name="Dai S."/>
            <person name="Zhou R."/>
        </authorList>
    </citation>
    <scope>NUCLEOTIDE SEQUENCE [LARGE SCALE GENOMIC DNA]</scope>
    <source>
        <strain evidence="1">BV-YZ2020</strain>
    </source>
</reference>
<sequence>MIVPKLEEKPDLVEFEDQHGDGESNEKSTFDYAKKLLGEILRLLSKVTDASIGLVKKVLQYKPMKIFIMLPWTIISNLPVFGIMRQPVEYLIFPMDKEGKAENGNSSSNNLIGKPPLMEEISIPSVTELSKSGFCFLPTNGGISTIGLDVNTELLREKGIILSHLKSDEEVASMWNGMSKSIRLTKVPFLDKVIEEVNKYYNGRFSLKVWKFMKFYVFVSWQFLTFFCCHLALALDVLASLLLILQVQAQVFLNTR</sequence>
<name>A0ACB9PD76_BAUVA</name>
<keyword evidence="2" id="KW-1185">Reference proteome</keyword>
<organism evidence="1 2">
    <name type="scientific">Bauhinia variegata</name>
    <name type="common">Purple orchid tree</name>
    <name type="synonym">Phanera variegata</name>
    <dbReference type="NCBI Taxonomy" id="167791"/>
    <lineage>
        <taxon>Eukaryota</taxon>
        <taxon>Viridiplantae</taxon>
        <taxon>Streptophyta</taxon>
        <taxon>Embryophyta</taxon>
        <taxon>Tracheophyta</taxon>
        <taxon>Spermatophyta</taxon>
        <taxon>Magnoliopsida</taxon>
        <taxon>eudicotyledons</taxon>
        <taxon>Gunneridae</taxon>
        <taxon>Pentapetalae</taxon>
        <taxon>rosids</taxon>
        <taxon>fabids</taxon>
        <taxon>Fabales</taxon>
        <taxon>Fabaceae</taxon>
        <taxon>Cercidoideae</taxon>
        <taxon>Cercideae</taxon>
        <taxon>Bauhiniinae</taxon>
        <taxon>Bauhinia</taxon>
    </lineage>
</organism>
<dbReference type="EMBL" id="CM039429">
    <property type="protein sequence ID" value="KAI4346752.1"/>
    <property type="molecule type" value="Genomic_DNA"/>
</dbReference>
<gene>
    <name evidence="1" type="ORF">L6164_007622</name>
</gene>
<proteinExistence type="predicted"/>
<evidence type="ECO:0000313" key="2">
    <source>
        <dbReference type="Proteomes" id="UP000828941"/>
    </source>
</evidence>
<comment type="caution">
    <text evidence="1">The sequence shown here is derived from an EMBL/GenBank/DDBJ whole genome shotgun (WGS) entry which is preliminary data.</text>
</comment>
<protein>
    <submittedName>
        <fullName evidence="1">Uncharacterized protein</fullName>
    </submittedName>
</protein>
<dbReference type="Proteomes" id="UP000828941">
    <property type="component" value="Chromosome 4"/>
</dbReference>